<dbReference type="AlphaFoldDB" id="A0A061HGD5"/>
<dbReference type="Proteomes" id="UP000053110">
    <property type="component" value="Unassembled WGS sequence"/>
</dbReference>
<feature type="compositionally biased region" description="Polar residues" evidence="1">
    <location>
        <begin position="33"/>
        <end position="58"/>
    </location>
</feature>
<dbReference type="EMBL" id="UIGY01000145">
    <property type="protein sequence ID" value="SUZ11820.1"/>
    <property type="molecule type" value="Genomic_DNA"/>
</dbReference>
<evidence type="ECO:0000313" key="2">
    <source>
        <dbReference type="EMBL" id="EPQ63482.1"/>
    </source>
</evidence>
<feature type="compositionally biased region" description="Polar residues" evidence="1">
    <location>
        <begin position="149"/>
        <end position="158"/>
    </location>
</feature>
<evidence type="ECO:0000256" key="1">
    <source>
        <dbReference type="SAM" id="MobiDB-lite"/>
    </source>
</evidence>
<evidence type="ECO:0000313" key="3">
    <source>
        <dbReference type="EMBL" id="SUZ11820.1"/>
    </source>
</evidence>
<protein>
    <submittedName>
        <fullName evidence="3">Bgt-2311</fullName>
    </submittedName>
</protein>
<dbReference type="PANTHER" id="PTHR22705">
    <property type="entry name" value="ZINC FINGER, ZZ DOMAIN CONTAINING 3"/>
    <property type="match status" value="1"/>
</dbReference>
<dbReference type="OrthoDB" id="20473at2759"/>
<evidence type="ECO:0000313" key="4">
    <source>
        <dbReference type="Proteomes" id="UP000053110"/>
    </source>
</evidence>
<reference evidence="3" key="3">
    <citation type="submission" date="2018-07" db="EMBL/GenBank/DDBJ databases">
        <authorList>
            <person name="Quirk P.G."/>
            <person name="Krulwich T.A."/>
        </authorList>
    </citation>
    <scope>NUCLEOTIDE SEQUENCE</scope>
    <source>
        <strain evidence="3">96224</strain>
    </source>
</reference>
<gene>
    <name evidence="2" type="ORF">BGT96224_2311</name>
    <name evidence="3" type="ORF">BGT96224V2_LOCUS4953</name>
</gene>
<reference evidence="4" key="1">
    <citation type="journal article" date="2013" name="Nat. Genet.">
        <title>The wheat powdery mildew genome shows the unique evolution of an obligate biotroph.</title>
        <authorList>
            <person name="Wicker T."/>
            <person name="Oberhaensli S."/>
            <person name="Parlange F."/>
            <person name="Buchmann J.P."/>
            <person name="Shatalina M."/>
            <person name="Roffler S."/>
            <person name="Ben-David R."/>
            <person name="Dolezel J."/>
            <person name="Simkova H."/>
            <person name="Schulze-Lefert P."/>
            <person name="Spanu P.D."/>
            <person name="Bruggmann R."/>
            <person name="Amselem J."/>
            <person name="Quesneville H."/>
            <person name="Ver Loren van Themaat E."/>
            <person name="Paape T."/>
            <person name="Shimizu K.K."/>
            <person name="Keller B."/>
        </authorList>
    </citation>
    <scope>NUCLEOTIDE SEQUENCE [LARGE SCALE GENOMIC DNA]</scope>
    <source>
        <strain evidence="4">96224</strain>
    </source>
</reference>
<feature type="region of interest" description="Disordered" evidence="1">
    <location>
        <begin position="121"/>
        <end position="158"/>
    </location>
</feature>
<feature type="region of interest" description="Disordered" evidence="1">
    <location>
        <begin position="1"/>
        <end position="69"/>
    </location>
</feature>
<organism evidence="3">
    <name type="scientific">Blumeria graminis f. sp. tritici 96224</name>
    <dbReference type="NCBI Taxonomy" id="1268274"/>
    <lineage>
        <taxon>Eukaryota</taxon>
        <taxon>Fungi</taxon>
        <taxon>Dikarya</taxon>
        <taxon>Ascomycota</taxon>
        <taxon>Pezizomycotina</taxon>
        <taxon>Leotiomycetes</taxon>
        <taxon>Erysiphales</taxon>
        <taxon>Erysiphaceae</taxon>
        <taxon>Blumeria</taxon>
    </lineage>
</organism>
<dbReference type="InterPro" id="IPR037830">
    <property type="entry name" value="ZZZ3"/>
</dbReference>
<name>A0A061HGD5_BLUGR</name>
<dbReference type="PANTHER" id="PTHR22705:SF0">
    <property type="entry name" value="ZZ-TYPE ZINC FINGER-CONTAINING PROTEIN 3"/>
    <property type="match status" value="1"/>
</dbReference>
<proteinExistence type="predicted"/>
<feature type="compositionally biased region" description="Low complexity" evidence="1">
    <location>
        <begin position="15"/>
        <end position="25"/>
    </location>
</feature>
<dbReference type="HOGENOM" id="CLU_040837_0_0_1"/>
<accession>A0A061HGD5</accession>
<reference evidence="2" key="2">
    <citation type="submission" date="2013-01" db="EMBL/GenBank/DDBJ databases">
        <title>The wheat powdery mildew genome reveals unique evolution of an obligate biotroph.</title>
        <authorList>
            <person name="Oberhaensli S."/>
            <person name="Wicker T."/>
            <person name="Keller B."/>
        </authorList>
    </citation>
    <scope>NUCLEOTIDE SEQUENCE</scope>
    <source>
        <strain evidence="2">96224</strain>
    </source>
</reference>
<feature type="region of interest" description="Disordered" evidence="1">
    <location>
        <begin position="224"/>
        <end position="252"/>
    </location>
</feature>
<sequence>MPSLSLNTSRDDLASKPTSSESGSPSRPPYSPITPTLGSSRSATNSLPPQRFTHTQGPQVAIMPPEPQPINFSENADVLALKSTMSILQMQKATALRDIKTLQRMKELALENPEEFVKALNSGQIRTRPDQLFQPSKNHHERDVDESLGSDSRGSPQSATVTWELLPIPQNIVRTPPINFAQYAVVSESLDKLHSDQIARPTEGCPQRLGPGGVYISIGDGDQRQHDMGVAAPYNPLKDKNLRAGTTKDVGR</sequence>
<dbReference type="EMBL" id="KE375117">
    <property type="protein sequence ID" value="EPQ63482.1"/>
    <property type="molecule type" value="Genomic_DNA"/>
</dbReference>